<keyword evidence="1" id="KW-0597">Phosphoprotein</keyword>
<dbReference type="Proteomes" id="UP000092932">
    <property type="component" value="Chromosome"/>
</dbReference>
<sequence>MRAIIVEDEFLAAIHAESVLERCGVQVIGTAEDMEGALALSDERPNLALVDLNLRDGFTGPAIGSSLARTGVEIVFVTANPSQLEGCNEFASPVIEKPIDEQLLVDTVERIKRQAKPTSQAY</sequence>
<dbReference type="KEGG" id="ado:A6F68_01763"/>
<feature type="modified residue" description="4-aspartylphosphate" evidence="1">
    <location>
        <position position="51"/>
    </location>
</feature>
<proteinExistence type="predicted"/>
<dbReference type="Gene3D" id="3.40.50.2300">
    <property type="match status" value="1"/>
</dbReference>
<accession>A0A1B2ADQ5</accession>
<dbReference type="RefSeq" id="WP_067678683.1">
    <property type="nucleotide sequence ID" value="NZ_CP016591.1"/>
</dbReference>
<dbReference type="SMART" id="SM00448">
    <property type="entry name" value="REC"/>
    <property type="match status" value="1"/>
</dbReference>
<name>A0A1B2ADQ5_9SPHN</name>
<dbReference type="PROSITE" id="PS50110">
    <property type="entry name" value="RESPONSE_REGULATORY"/>
    <property type="match status" value="1"/>
</dbReference>
<dbReference type="InterPro" id="IPR011006">
    <property type="entry name" value="CheY-like_superfamily"/>
</dbReference>
<gene>
    <name evidence="3" type="ORF">A6F68_01763</name>
</gene>
<dbReference type="STRING" id="692370.A6F68_01763"/>
<evidence type="ECO:0000256" key="1">
    <source>
        <dbReference type="PROSITE-ProRule" id="PRU00169"/>
    </source>
</evidence>
<keyword evidence="4" id="KW-1185">Reference proteome</keyword>
<dbReference type="EMBL" id="CP016591">
    <property type="protein sequence ID" value="ANY20273.1"/>
    <property type="molecule type" value="Genomic_DNA"/>
</dbReference>
<evidence type="ECO:0000313" key="3">
    <source>
        <dbReference type="EMBL" id="ANY20273.1"/>
    </source>
</evidence>
<dbReference type="OrthoDB" id="7060229at2"/>
<dbReference type="Pfam" id="PF00072">
    <property type="entry name" value="Response_reg"/>
    <property type="match status" value="1"/>
</dbReference>
<dbReference type="AlphaFoldDB" id="A0A1B2ADQ5"/>
<dbReference type="InterPro" id="IPR001789">
    <property type="entry name" value="Sig_transdc_resp-reg_receiver"/>
</dbReference>
<evidence type="ECO:0000313" key="4">
    <source>
        <dbReference type="Proteomes" id="UP000092932"/>
    </source>
</evidence>
<organism evidence="3 4">
    <name type="scientific">Tsuneonella dongtanensis</name>
    <dbReference type="NCBI Taxonomy" id="692370"/>
    <lineage>
        <taxon>Bacteria</taxon>
        <taxon>Pseudomonadati</taxon>
        <taxon>Pseudomonadota</taxon>
        <taxon>Alphaproteobacteria</taxon>
        <taxon>Sphingomonadales</taxon>
        <taxon>Erythrobacteraceae</taxon>
        <taxon>Tsuneonella</taxon>
    </lineage>
</organism>
<dbReference type="SUPFAM" id="SSF52172">
    <property type="entry name" value="CheY-like"/>
    <property type="match status" value="1"/>
</dbReference>
<protein>
    <submittedName>
        <fullName evidence="3">Two-component response regulator</fullName>
    </submittedName>
</protein>
<dbReference type="GO" id="GO:0000160">
    <property type="term" value="P:phosphorelay signal transduction system"/>
    <property type="evidence" value="ECO:0007669"/>
    <property type="project" value="InterPro"/>
</dbReference>
<reference evidence="3 4" key="1">
    <citation type="submission" date="2016-07" db="EMBL/GenBank/DDBJ databases">
        <title>Complete genome sequence of Altererythrobacter dongtanensis KCTC 22672, a type strain with esterase isolated from tidal flat.</title>
        <authorList>
            <person name="Cheng H."/>
            <person name="Wu Y.-H."/>
            <person name="Zhou P."/>
            <person name="Huo Y.-Y."/>
            <person name="Wang C.-S."/>
            <person name="Xu X.-W."/>
        </authorList>
    </citation>
    <scope>NUCLEOTIDE SEQUENCE [LARGE SCALE GENOMIC DNA]</scope>
    <source>
        <strain evidence="3 4">KCTC 22672</strain>
    </source>
</reference>
<evidence type="ECO:0000259" key="2">
    <source>
        <dbReference type="PROSITE" id="PS50110"/>
    </source>
</evidence>
<feature type="domain" description="Response regulatory" evidence="2">
    <location>
        <begin position="2"/>
        <end position="112"/>
    </location>
</feature>